<evidence type="ECO:0000256" key="11">
    <source>
        <dbReference type="ARBA" id="ARBA00039894"/>
    </source>
</evidence>
<dbReference type="PANTHER" id="PTHR46116">
    <property type="entry name" value="(E3-INDEPENDENT) E2 UBIQUITIN-CONJUGATING ENZYME"/>
    <property type="match status" value="1"/>
</dbReference>
<feature type="domain" description="UBC core" evidence="16">
    <location>
        <begin position="22"/>
        <end position="183"/>
    </location>
</feature>
<reference evidence="17" key="1">
    <citation type="submission" date="2021-01" db="EMBL/GenBank/DDBJ databases">
        <authorList>
            <person name="Corre E."/>
            <person name="Pelletier E."/>
            <person name="Niang G."/>
            <person name="Scheremetjew M."/>
            <person name="Finn R."/>
            <person name="Kale V."/>
            <person name="Holt S."/>
            <person name="Cochrane G."/>
            <person name="Meng A."/>
            <person name="Brown T."/>
            <person name="Cohen L."/>
        </authorList>
    </citation>
    <scope>NUCLEOTIDE SEQUENCE</scope>
    <source>
        <strain evidence="17">CCMP3105</strain>
    </source>
</reference>
<dbReference type="GO" id="GO:0005634">
    <property type="term" value="C:nucleus"/>
    <property type="evidence" value="ECO:0007669"/>
    <property type="project" value="UniProtKB-SubCell"/>
</dbReference>
<gene>
    <name evidence="17" type="ORF">AMON00008_LOCUS56547</name>
</gene>
<evidence type="ECO:0000256" key="12">
    <source>
        <dbReference type="ARBA" id="ARBA00041798"/>
    </source>
</evidence>
<name>A0A7S4VX73_9DINO</name>
<dbReference type="InterPro" id="IPR000608">
    <property type="entry name" value="UBC"/>
</dbReference>
<evidence type="ECO:0000256" key="10">
    <source>
        <dbReference type="ARBA" id="ARBA00023242"/>
    </source>
</evidence>
<evidence type="ECO:0000256" key="9">
    <source>
        <dbReference type="ARBA" id="ARBA00022840"/>
    </source>
</evidence>
<feature type="region of interest" description="Disordered" evidence="15">
    <location>
        <begin position="250"/>
        <end position="300"/>
    </location>
</feature>
<dbReference type="AlphaFoldDB" id="A0A7S4VX73"/>
<comment type="subcellular location">
    <subcellularLocation>
        <location evidence="2">Cytoplasm</location>
    </subcellularLocation>
    <subcellularLocation>
        <location evidence="1">Nucleus</location>
    </subcellularLocation>
</comment>
<keyword evidence="10" id="KW-0539">Nucleus</keyword>
<evidence type="ECO:0000256" key="3">
    <source>
        <dbReference type="ARBA" id="ARBA00012486"/>
    </source>
</evidence>
<evidence type="ECO:0000256" key="6">
    <source>
        <dbReference type="ARBA" id="ARBA00022703"/>
    </source>
</evidence>
<protein>
    <recommendedName>
        <fullName evidence="11">Ubiquitin-conjugating enzyme E2 Z</fullName>
        <ecNumber evidence="3">2.3.2.23</ecNumber>
    </recommendedName>
    <alternativeName>
        <fullName evidence="12">E2 ubiquitin-conjugating enzyme Z</fullName>
    </alternativeName>
    <alternativeName>
        <fullName evidence="14">Ubiquitin carrier protein Z</fullName>
    </alternativeName>
    <alternativeName>
        <fullName evidence="13">Ubiquitin-protein ligase Z</fullName>
    </alternativeName>
</protein>
<dbReference type="SMART" id="SM00212">
    <property type="entry name" value="UBCc"/>
    <property type="match status" value="1"/>
</dbReference>
<organism evidence="17">
    <name type="scientific">Alexandrium monilatum</name>
    <dbReference type="NCBI Taxonomy" id="311494"/>
    <lineage>
        <taxon>Eukaryota</taxon>
        <taxon>Sar</taxon>
        <taxon>Alveolata</taxon>
        <taxon>Dinophyceae</taxon>
        <taxon>Gonyaulacales</taxon>
        <taxon>Pyrocystaceae</taxon>
        <taxon>Alexandrium</taxon>
    </lineage>
</organism>
<evidence type="ECO:0000256" key="15">
    <source>
        <dbReference type="SAM" id="MobiDB-lite"/>
    </source>
</evidence>
<feature type="compositionally biased region" description="Low complexity" evidence="15">
    <location>
        <begin position="265"/>
        <end position="280"/>
    </location>
</feature>
<dbReference type="Gene3D" id="3.10.110.10">
    <property type="entry name" value="Ubiquitin Conjugating Enzyme"/>
    <property type="match status" value="1"/>
</dbReference>
<dbReference type="GO" id="GO:0005524">
    <property type="term" value="F:ATP binding"/>
    <property type="evidence" value="ECO:0007669"/>
    <property type="project" value="UniProtKB-KW"/>
</dbReference>
<keyword evidence="5" id="KW-0808">Transferase</keyword>
<feature type="region of interest" description="Disordered" evidence="15">
    <location>
        <begin position="1"/>
        <end position="20"/>
    </location>
</feature>
<keyword evidence="4" id="KW-0963">Cytoplasm</keyword>
<evidence type="ECO:0000256" key="14">
    <source>
        <dbReference type="ARBA" id="ARBA00042401"/>
    </source>
</evidence>
<dbReference type="GO" id="GO:0005737">
    <property type="term" value="C:cytoplasm"/>
    <property type="evidence" value="ECO:0007669"/>
    <property type="project" value="UniProtKB-SubCell"/>
</dbReference>
<dbReference type="EC" id="2.3.2.23" evidence="3"/>
<evidence type="ECO:0000256" key="7">
    <source>
        <dbReference type="ARBA" id="ARBA00022741"/>
    </source>
</evidence>
<dbReference type="Pfam" id="PF00179">
    <property type="entry name" value="UQ_con"/>
    <property type="match status" value="1"/>
</dbReference>
<keyword evidence="6" id="KW-0053">Apoptosis</keyword>
<dbReference type="PROSITE" id="PS50127">
    <property type="entry name" value="UBC_2"/>
    <property type="match status" value="1"/>
</dbReference>
<dbReference type="GO" id="GO:0004869">
    <property type="term" value="F:cysteine-type endopeptidase inhibitor activity"/>
    <property type="evidence" value="ECO:0007669"/>
    <property type="project" value="TreeGrafter"/>
</dbReference>
<accession>A0A7S4VX73</accession>
<dbReference type="GO" id="GO:0061631">
    <property type="term" value="F:ubiquitin conjugating enzyme activity"/>
    <property type="evidence" value="ECO:0007669"/>
    <property type="project" value="UniProtKB-EC"/>
</dbReference>
<keyword evidence="9" id="KW-0067">ATP-binding</keyword>
<evidence type="ECO:0000256" key="5">
    <source>
        <dbReference type="ARBA" id="ARBA00022679"/>
    </source>
</evidence>
<evidence type="ECO:0000256" key="1">
    <source>
        <dbReference type="ARBA" id="ARBA00004123"/>
    </source>
</evidence>
<proteinExistence type="predicted"/>
<evidence type="ECO:0000256" key="2">
    <source>
        <dbReference type="ARBA" id="ARBA00004496"/>
    </source>
</evidence>
<dbReference type="EMBL" id="HBNR01079284">
    <property type="protein sequence ID" value="CAE4655983.1"/>
    <property type="molecule type" value="Transcribed_RNA"/>
</dbReference>
<keyword evidence="7" id="KW-0547">Nucleotide-binding</keyword>
<dbReference type="PANTHER" id="PTHR46116:SF26">
    <property type="entry name" value="UBIQUITIN-CONJUGATING ENZYME E2 Z"/>
    <property type="match status" value="1"/>
</dbReference>
<dbReference type="InterPro" id="IPR016135">
    <property type="entry name" value="UBQ-conjugating_enzyme/RWD"/>
</dbReference>
<evidence type="ECO:0000313" key="17">
    <source>
        <dbReference type="EMBL" id="CAE4655983.1"/>
    </source>
</evidence>
<evidence type="ECO:0000259" key="16">
    <source>
        <dbReference type="PROSITE" id="PS50127"/>
    </source>
</evidence>
<evidence type="ECO:0000256" key="8">
    <source>
        <dbReference type="ARBA" id="ARBA00022786"/>
    </source>
</evidence>
<keyword evidence="8" id="KW-0833">Ubl conjugation pathway</keyword>
<sequence>MSSSGSSGRPSKANLTGQLTPLAQKRITKERQRIEQERKELEDCGIFTVWCDELHKVTALIVGPEGTPYEYGFYLFDIQIPDNYPLQPPHVDFKTGDGRVRFNPNLYVEGKVCLSILGTWSGPSWTTSCSLRTVLVSIQSLLNEHPIQNEPGHEKENGRDDKVYSEIIRYENIAVGVVRMLKRTPPKFEPFRPHMRRIFLQNVGAYLRTLEAYEGRDGTSVRSPIWNFAVRYRTKDLAAEVRELRVELEREAAAAGDPPLPEPPAAVASSASASGAPGSSARRREAPPLAAAAEKRPRVA</sequence>
<evidence type="ECO:0000256" key="13">
    <source>
        <dbReference type="ARBA" id="ARBA00042316"/>
    </source>
</evidence>
<evidence type="ECO:0000256" key="4">
    <source>
        <dbReference type="ARBA" id="ARBA00022490"/>
    </source>
</evidence>
<dbReference type="SUPFAM" id="SSF54495">
    <property type="entry name" value="UBC-like"/>
    <property type="match status" value="1"/>
</dbReference>